<keyword evidence="2" id="KW-1185">Reference proteome</keyword>
<reference evidence="2" key="1">
    <citation type="journal article" date="2023" name="G3 (Bethesda)">
        <title>Genome assembly and association tests identify interacting loci associated with vigor, precocity, and sex in interspecific pistachio rootstocks.</title>
        <authorList>
            <person name="Palmer W."/>
            <person name="Jacygrad E."/>
            <person name="Sagayaradj S."/>
            <person name="Cavanaugh K."/>
            <person name="Han R."/>
            <person name="Bertier L."/>
            <person name="Beede B."/>
            <person name="Kafkas S."/>
            <person name="Golino D."/>
            <person name="Preece J."/>
            <person name="Michelmore R."/>
        </authorList>
    </citation>
    <scope>NUCLEOTIDE SEQUENCE [LARGE SCALE GENOMIC DNA]</scope>
</reference>
<comment type="caution">
    <text evidence="1">The sequence shown here is derived from an EMBL/GenBank/DDBJ whole genome shotgun (WGS) entry which is preliminary data.</text>
</comment>
<name>A0ACC1ALV4_9ROSI</name>
<gene>
    <name evidence="1" type="ORF">Patl1_31439</name>
</gene>
<dbReference type="EMBL" id="CM047905">
    <property type="protein sequence ID" value="KAJ0087623.1"/>
    <property type="molecule type" value="Genomic_DNA"/>
</dbReference>
<dbReference type="Proteomes" id="UP001164250">
    <property type="component" value="Chromosome 9"/>
</dbReference>
<evidence type="ECO:0000313" key="2">
    <source>
        <dbReference type="Proteomes" id="UP001164250"/>
    </source>
</evidence>
<organism evidence="1 2">
    <name type="scientific">Pistacia atlantica</name>
    <dbReference type="NCBI Taxonomy" id="434234"/>
    <lineage>
        <taxon>Eukaryota</taxon>
        <taxon>Viridiplantae</taxon>
        <taxon>Streptophyta</taxon>
        <taxon>Embryophyta</taxon>
        <taxon>Tracheophyta</taxon>
        <taxon>Spermatophyta</taxon>
        <taxon>Magnoliopsida</taxon>
        <taxon>eudicotyledons</taxon>
        <taxon>Gunneridae</taxon>
        <taxon>Pentapetalae</taxon>
        <taxon>rosids</taxon>
        <taxon>malvids</taxon>
        <taxon>Sapindales</taxon>
        <taxon>Anacardiaceae</taxon>
        <taxon>Pistacia</taxon>
    </lineage>
</organism>
<evidence type="ECO:0000313" key="1">
    <source>
        <dbReference type="EMBL" id="KAJ0087623.1"/>
    </source>
</evidence>
<sequence>MSLVAGMDARGTIQVMMNGPSCPSLNKAKGGLGGVTFITKIYAIGVGIVLIAFQMLKCFDLKLERWIGMLSPRQKRFSLAAAEIDGVLYATGGFDGKDYLSAMVSSVEIYDSRMDSWMTADPMKQARGYSAAAVLKESIYDVECYKEGQGWEVIDVIGKMSFMSAFTL</sequence>
<proteinExistence type="predicted"/>
<protein>
    <submittedName>
        <fullName evidence="1">Uncharacterized protein</fullName>
    </submittedName>
</protein>
<accession>A0ACC1ALV4</accession>